<dbReference type="Pfam" id="PF17746">
    <property type="entry name" value="SfsA_N"/>
    <property type="match status" value="1"/>
</dbReference>
<dbReference type="InterPro" id="IPR005224">
    <property type="entry name" value="SfsA"/>
</dbReference>
<organism evidence="3">
    <name type="scientific">Candidatus Berkiella aquae</name>
    <dbReference type="NCBI Taxonomy" id="295108"/>
    <lineage>
        <taxon>Bacteria</taxon>
        <taxon>Pseudomonadati</taxon>
        <taxon>Pseudomonadota</taxon>
        <taxon>Gammaproteobacteria</taxon>
        <taxon>Candidatus Berkiellales</taxon>
        <taxon>Candidatus Berkiellaceae</taxon>
        <taxon>Candidatus Berkiella</taxon>
    </lineage>
</organism>
<reference evidence="4" key="3">
    <citation type="submission" date="2021-06" db="EMBL/GenBank/DDBJ databases">
        <title>Genomic Description and Analysis of Intracellular Bacteria, Candidatus Berkiella cookevillensis and Candidatus Berkiella aquae.</title>
        <authorList>
            <person name="Kidane D.T."/>
            <person name="Mehari Y.T."/>
            <person name="Rice F.C."/>
            <person name="Arivett B.A."/>
            <person name="Farone A.L."/>
            <person name="Berk S.G."/>
            <person name="Farone M.B."/>
        </authorList>
    </citation>
    <scope>NUCLEOTIDE SEQUENCE</scope>
    <source>
        <strain evidence="4">HT99</strain>
    </source>
</reference>
<dbReference type="Gene3D" id="2.40.50.580">
    <property type="match status" value="1"/>
</dbReference>
<dbReference type="NCBIfam" id="TIGR00230">
    <property type="entry name" value="sfsA"/>
    <property type="match status" value="1"/>
</dbReference>
<dbReference type="PATRIC" id="fig|1590043.3.peg.2395"/>
<keyword evidence="5" id="KW-1185">Reference proteome</keyword>
<evidence type="ECO:0000313" key="3">
    <source>
        <dbReference type="EMBL" id="KRG20614.1"/>
    </source>
</evidence>
<dbReference type="AlphaFoldDB" id="A0A0Q9YIX7"/>
<evidence type="ECO:0000259" key="1">
    <source>
        <dbReference type="Pfam" id="PF03749"/>
    </source>
</evidence>
<proteinExistence type="predicted"/>
<name>A0A0Q9YIX7_9GAMM</name>
<feature type="domain" description="SfsA N-terminal OB" evidence="2">
    <location>
        <begin position="13"/>
        <end position="80"/>
    </location>
</feature>
<dbReference type="Gene3D" id="3.40.1350.60">
    <property type="match status" value="1"/>
</dbReference>
<dbReference type="RefSeq" id="WP_075066960.1">
    <property type="nucleotide sequence ID" value="NZ_LKAJ02000001.1"/>
</dbReference>
<gene>
    <name evidence="3" type="primary">sfsA</name>
    <name evidence="4" type="ORF">HT99x_002145</name>
    <name evidence="3" type="ORF">HT99x_02346</name>
</gene>
<reference evidence="3" key="1">
    <citation type="submission" date="2015-09" db="EMBL/GenBank/DDBJ databases">
        <title>Draft Genome Sequences of Two Novel Amoeba-resistant Intranuclear Bacteria, Candidatus Berkiella cookevillensis and Candidatus Berkiella aquae.</title>
        <authorList>
            <person name="Mehari Y.T."/>
            <person name="Arivett B.A."/>
            <person name="Farone A.L."/>
            <person name="Gunderson J.H."/>
            <person name="Farone M.B."/>
        </authorList>
    </citation>
    <scope>NUCLEOTIDE SEQUENCE [LARGE SCALE GENOMIC DNA]</scope>
    <source>
        <strain evidence="3">HT99</strain>
    </source>
</reference>
<dbReference type="PANTHER" id="PTHR30545">
    <property type="entry name" value="SUGAR FERMENTATION STIMULATION PROTEIN A"/>
    <property type="match status" value="1"/>
</dbReference>
<dbReference type="OrthoDB" id="9802365at2"/>
<dbReference type="InterPro" id="IPR040452">
    <property type="entry name" value="SfsA_C"/>
</dbReference>
<sequence>MEFPSSLTQAILLKRYKRFLAEIVVNNQEHRIIYCPNMGAMTGCDILGSRIWFSQCANPRRKFPETWELVEVDGGHLVCVNVHNTKQLTIEAIQNGVIQELSCYEHIDDDPELLDECSFDMVLKHQAHEDDEQNTAFVMMQSVTMGDEIHRGFFPDAMTQKGVQQLKSLIYAKQRGYRAVLVFSVLHTGIHRLFPADHIDSEYGGLIRQAVIAGVEVIGYRVDISFNAISLTEPVEVCIPARMICSSRSEKSQ</sequence>
<protein>
    <submittedName>
        <fullName evidence="4">DNA/RNA nuclease SfsA</fullName>
    </submittedName>
    <submittedName>
        <fullName evidence="3">Sugar fermentation stimulation protein A</fullName>
    </submittedName>
</protein>
<dbReference type="CDD" id="cd22359">
    <property type="entry name" value="SfsA-like_bacterial"/>
    <property type="match status" value="1"/>
</dbReference>
<feature type="domain" description="Sugar fermentation stimulation protein C-terminal" evidence="1">
    <location>
        <begin position="85"/>
        <end position="225"/>
    </location>
</feature>
<evidence type="ECO:0000313" key="4">
    <source>
        <dbReference type="EMBL" id="MCS5710223.1"/>
    </source>
</evidence>
<accession>A0A0Q9YIX7</accession>
<dbReference type="STRING" id="295108.HT99x_02346"/>
<comment type="caution">
    <text evidence="3">The sequence shown here is derived from an EMBL/GenBank/DDBJ whole genome shotgun (WGS) entry which is preliminary data.</text>
</comment>
<dbReference type="GO" id="GO:0003677">
    <property type="term" value="F:DNA binding"/>
    <property type="evidence" value="ECO:0007669"/>
    <property type="project" value="InterPro"/>
</dbReference>
<dbReference type="EMBL" id="LKAJ02000001">
    <property type="protein sequence ID" value="MCS5710223.1"/>
    <property type="molecule type" value="Genomic_DNA"/>
</dbReference>
<evidence type="ECO:0000313" key="5">
    <source>
        <dbReference type="Proteomes" id="UP000051497"/>
    </source>
</evidence>
<dbReference type="EMBL" id="LKAJ01000010">
    <property type="protein sequence ID" value="KRG20614.1"/>
    <property type="molecule type" value="Genomic_DNA"/>
</dbReference>
<dbReference type="Pfam" id="PF03749">
    <property type="entry name" value="SfsA"/>
    <property type="match status" value="1"/>
</dbReference>
<reference evidence="4" key="2">
    <citation type="journal article" date="2016" name="Genome Announc.">
        <title>Draft Genome Sequences of Two Novel Amoeba-Resistant Intranuclear Bacteria, 'Candidatus Berkiella cookevillensis' and 'Candidatus Berkiella aquae'.</title>
        <authorList>
            <person name="Mehari Y.T."/>
            <person name="Arivett B.A."/>
            <person name="Farone A.L."/>
            <person name="Gunderson J.H."/>
            <person name="Farone M.B."/>
        </authorList>
    </citation>
    <scope>NUCLEOTIDE SEQUENCE</scope>
    <source>
        <strain evidence="4">HT99</strain>
    </source>
</reference>
<dbReference type="PANTHER" id="PTHR30545:SF2">
    <property type="entry name" value="SUGAR FERMENTATION STIMULATION PROTEIN A"/>
    <property type="match status" value="1"/>
</dbReference>
<dbReference type="InterPro" id="IPR041465">
    <property type="entry name" value="SfsA_N"/>
</dbReference>
<evidence type="ECO:0000259" key="2">
    <source>
        <dbReference type="Pfam" id="PF17746"/>
    </source>
</evidence>
<dbReference type="Proteomes" id="UP000051497">
    <property type="component" value="Unassembled WGS sequence"/>
</dbReference>